<comment type="caution">
    <text evidence="1">The sequence shown here is derived from an EMBL/GenBank/DDBJ whole genome shotgun (WGS) entry which is preliminary data.</text>
</comment>
<dbReference type="AlphaFoldDB" id="A0A0F9QEN6"/>
<accession>A0A0F9QEN6</accession>
<reference evidence="1" key="1">
    <citation type="journal article" date="2015" name="Nature">
        <title>Complex archaea that bridge the gap between prokaryotes and eukaryotes.</title>
        <authorList>
            <person name="Spang A."/>
            <person name="Saw J.H."/>
            <person name="Jorgensen S.L."/>
            <person name="Zaremba-Niedzwiedzka K."/>
            <person name="Martijn J."/>
            <person name="Lind A.E."/>
            <person name="van Eijk R."/>
            <person name="Schleper C."/>
            <person name="Guy L."/>
            <person name="Ettema T.J."/>
        </authorList>
    </citation>
    <scope>NUCLEOTIDE SEQUENCE</scope>
</reference>
<dbReference type="EMBL" id="LAZR01004107">
    <property type="protein sequence ID" value="KKN11706.1"/>
    <property type="molecule type" value="Genomic_DNA"/>
</dbReference>
<organism evidence="1">
    <name type="scientific">marine sediment metagenome</name>
    <dbReference type="NCBI Taxonomy" id="412755"/>
    <lineage>
        <taxon>unclassified sequences</taxon>
        <taxon>metagenomes</taxon>
        <taxon>ecological metagenomes</taxon>
    </lineage>
</organism>
<proteinExistence type="predicted"/>
<protein>
    <submittedName>
        <fullName evidence="1">Uncharacterized protein</fullName>
    </submittedName>
</protein>
<sequence>MAVQKQTRFIRKLIYTLKKGYGFQVTFYKVTNETLNLETGARTPTIIYQKVNKAIILPSDLQRKFESDSTDKGFNYGAYYDTALRKLIVDPRDLGDFNIDTDDYFIVEGERFQVVRAFKLYNSTAILVLGRHVEGSKRYMITDAHIESTLIVEQTIGEA</sequence>
<evidence type="ECO:0000313" key="1">
    <source>
        <dbReference type="EMBL" id="KKN11706.1"/>
    </source>
</evidence>
<name>A0A0F9QEN6_9ZZZZ</name>
<gene>
    <name evidence="1" type="ORF">LCGC14_1023780</name>
</gene>